<dbReference type="HOGENOM" id="CLU_1144340_0_0_1"/>
<evidence type="ECO:0000313" key="2">
    <source>
        <dbReference type="Proteomes" id="UP000013827"/>
    </source>
</evidence>
<dbReference type="KEGG" id="ehx:EMIHUDRAFT_97629"/>
<dbReference type="RefSeq" id="XP_005786818.1">
    <property type="nucleotide sequence ID" value="XM_005786761.1"/>
</dbReference>
<sequence length="243" mass="25670">MPATARIPDAFAGAAAAMPEPQRALLVDGADPSTVPAEEVMRTLGGGVAAACFATDVVTLPRLLCRSACEALAAAVDAEHDCIRDTVDGAPDCQLNLTCEELSALIGAANVEAIAAVARALDLRGGGGRQRELAMVEAFVRKYTPATRPWHPFHQDRARITVNVALSDDSQHGGGRLLGLFADGVVRFDRAAGDATVHFSRVVHGVSRMEHGTRYALIVFLGEEPPVRRTLGPDGVWTRAVDV</sequence>
<dbReference type="GeneID" id="17286697"/>
<proteinExistence type="predicted"/>
<reference evidence="1" key="2">
    <citation type="submission" date="2024-10" db="UniProtKB">
        <authorList>
            <consortium name="EnsemblProtists"/>
        </authorList>
    </citation>
    <scope>IDENTIFICATION</scope>
</reference>
<dbReference type="KEGG" id="ehx:EMIHUDRAFT_202167"/>
<evidence type="ECO:0000313" key="1">
    <source>
        <dbReference type="EnsemblProtists" id="EOD34389"/>
    </source>
</evidence>
<protein>
    <recommendedName>
        <fullName evidence="3">Fe2OG dioxygenase domain-containing protein</fullName>
    </recommendedName>
</protein>
<dbReference type="Gene3D" id="2.60.120.620">
    <property type="entry name" value="q2cbj1_9rhob like domain"/>
    <property type="match status" value="1"/>
</dbReference>
<dbReference type="AlphaFoldDB" id="A0A0D3KF54"/>
<organism evidence="1 2">
    <name type="scientific">Emiliania huxleyi (strain CCMP1516)</name>
    <dbReference type="NCBI Taxonomy" id="280463"/>
    <lineage>
        <taxon>Eukaryota</taxon>
        <taxon>Haptista</taxon>
        <taxon>Haptophyta</taxon>
        <taxon>Prymnesiophyceae</taxon>
        <taxon>Isochrysidales</taxon>
        <taxon>Noelaerhabdaceae</taxon>
        <taxon>Emiliania</taxon>
    </lineage>
</organism>
<dbReference type="eggNOG" id="ENOG502SWWI">
    <property type="taxonomic scope" value="Eukaryota"/>
</dbReference>
<reference evidence="2" key="1">
    <citation type="journal article" date="2013" name="Nature">
        <title>Pan genome of the phytoplankton Emiliania underpins its global distribution.</title>
        <authorList>
            <person name="Read B.A."/>
            <person name="Kegel J."/>
            <person name="Klute M.J."/>
            <person name="Kuo A."/>
            <person name="Lefebvre S.C."/>
            <person name="Maumus F."/>
            <person name="Mayer C."/>
            <person name="Miller J."/>
            <person name="Monier A."/>
            <person name="Salamov A."/>
            <person name="Young J."/>
            <person name="Aguilar M."/>
            <person name="Claverie J.M."/>
            <person name="Frickenhaus S."/>
            <person name="Gonzalez K."/>
            <person name="Herman E.K."/>
            <person name="Lin Y.C."/>
            <person name="Napier J."/>
            <person name="Ogata H."/>
            <person name="Sarno A.F."/>
            <person name="Shmutz J."/>
            <person name="Schroeder D."/>
            <person name="de Vargas C."/>
            <person name="Verret F."/>
            <person name="von Dassow P."/>
            <person name="Valentin K."/>
            <person name="Van de Peer Y."/>
            <person name="Wheeler G."/>
            <person name="Dacks J.B."/>
            <person name="Delwiche C.F."/>
            <person name="Dyhrman S.T."/>
            <person name="Glockner G."/>
            <person name="John U."/>
            <person name="Richards T."/>
            <person name="Worden A.Z."/>
            <person name="Zhang X."/>
            <person name="Grigoriev I.V."/>
            <person name="Allen A.E."/>
            <person name="Bidle K."/>
            <person name="Borodovsky M."/>
            <person name="Bowler C."/>
            <person name="Brownlee C."/>
            <person name="Cock J.M."/>
            <person name="Elias M."/>
            <person name="Gladyshev V.N."/>
            <person name="Groth M."/>
            <person name="Guda C."/>
            <person name="Hadaegh A."/>
            <person name="Iglesias-Rodriguez M.D."/>
            <person name="Jenkins J."/>
            <person name="Jones B.M."/>
            <person name="Lawson T."/>
            <person name="Leese F."/>
            <person name="Lindquist E."/>
            <person name="Lobanov A."/>
            <person name="Lomsadze A."/>
            <person name="Malik S.B."/>
            <person name="Marsh M.E."/>
            <person name="Mackinder L."/>
            <person name="Mock T."/>
            <person name="Mueller-Roeber B."/>
            <person name="Pagarete A."/>
            <person name="Parker M."/>
            <person name="Probert I."/>
            <person name="Quesneville H."/>
            <person name="Raines C."/>
            <person name="Rensing S.A."/>
            <person name="Riano-Pachon D.M."/>
            <person name="Richier S."/>
            <person name="Rokitta S."/>
            <person name="Shiraiwa Y."/>
            <person name="Soanes D.M."/>
            <person name="van der Giezen M."/>
            <person name="Wahlund T.M."/>
            <person name="Williams B."/>
            <person name="Wilson W."/>
            <person name="Wolfe G."/>
            <person name="Wurch L.L."/>
        </authorList>
    </citation>
    <scope>NUCLEOTIDE SEQUENCE</scope>
</reference>
<dbReference type="Proteomes" id="UP000013827">
    <property type="component" value="Unassembled WGS sequence"/>
</dbReference>
<accession>A0A0D3KF54</accession>
<evidence type="ECO:0008006" key="3">
    <source>
        <dbReference type="Google" id="ProtNLM"/>
    </source>
</evidence>
<keyword evidence="2" id="KW-1185">Reference proteome</keyword>
<dbReference type="SUPFAM" id="SSF51197">
    <property type="entry name" value="Clavaminate synthase-like"/>
    <property type="match status" value="1"/>
</dbReference>
<dbReference type="EnsemblProtists" id="EOD34389">
    <property type="protein sequence ID" value="EOD34389"/>
    <property type="gene ID" value="EMIHUDRAFT_202167"/>
</dbReference>
<dbReference type="EnsemblProtists" id="EOD41427">
    <property type="protein sequence ID" value="EOD41427"/>
    <property type="gene ID" value="EMIHUDRAFT_97629"/>
</dbReference>
<dbReference type="GeneID" id="17279660"/>
<dbReference type="PaxDb" id="2903-EOD34389"/>
<name>A0A0D3KF54_EMIH1</name>
<dbReference type="RefSeq" id="XP_005793856.1">
    <property type="nucleotide sequence ID" value="XM_005793799.1"/>
</dbReference>